<dbReference type="PANTHER" id="PTHR21567">
    <property type="entry name" value="CLASP"/>
    <property type="match status" value="1"/>
</dbReference>
<dbReference type="Gene3D" id="1.25.10.10">
    <property type="entry name" value="Leucine-rich Repeat Variant"/>
    <property type="match status" value="1"/>
</dbReference>
<organism evidence="1 2">
    <name type="scientific">Limulus polyphemus</name>
    <name type="common">Atlantic horseshoe crab</name>
    <dbReference type="NCBI Taxonomy" id="6850"/>
    <lineage>
        <taxon>Eukaryota</taxon>
        <taxon>Metazoa</taxon>
        <taxon>Ecdysozoa</taxon>
        <taxon>Arthropoda</taxon>
        <taxon>Chelicerata</taxon>
        <taxon>Merostomata</taxon>
        <taxon>Xiphosura</taxon>
        <taxon>Limulidae</taxon>
        <taxon>Limulus</taxon>
    </lineage>
</organism>
<sequence length="113" mass="12571">LQKVGAMNDFSRLAKYHPQVLQPELHAAVLVVLPEIRNLRSTVSRAAITTLGEFFLKFTRHMEPDLDLITKTLLHKSGENVSFLREDIDRTLKYLVEGVSSQKAALAIVDGGA</sequence>
<dbReference type="Proteomes" id="UP000694941">
    <property type="component" value="Unplaced"/>
</dbReference>
<feature type="non-terminal residue" evidence="2">
    <location>
        <position position="113"/>
    </location>
</feature>
<keyword evidence="1" id="KW-1185">Reference proteome</keyword>
<reference evidence="2" key="1">
    <citation type="submission" date="2025-08" db="UniProtKB">
        <authorList>
            <consortium name="RefSeq"/>
        </authorList>
    </citation>
    <scope>IDENTIFICATION</scope>
    <source>
        <tissue evidence="2">Muscle</tissue>
    </source>
</reference>
<dbReference type="GeneID" id="111084511"/>
<proteinExistence type="predicted"/>
<dbReference type="RefSeq" id="XP_022236919.1">
    <property type="nucleotide sequence ID" value="XM_022381211.1"/>
</dbReference>
<dbReference type="InterPro" id="IPR016024">
    <property type="entry name" value="ARM-type_fold"/>
</dbReference>
<protein>
    <submittedName>
        <fullName evidence="2">TOG array regulator of axonemal microtubules protein 1-like</fullName>
    </submittedName>
</protein>
<evidence type="ECO:0000313" key="2">
    <source>
        <dbReference type="RefSeq" id="XP_022236919.1"/>
    </source>
</evidence>
<feature type="non-terminal residue" evidence="2">
    <location>
        <position position="1"/>
    </location>
</feature>
<dbReference type="SUPFAM" id="SSF48371">
    <property type="entry name" value="ARM repeat"/>
    <property type="match status" value="1"/>
</dbReference>
<accession>A0ABM1RZW4</accession>
<dbReference type="PANTHER" id="PTHR21567:SF87">
    <property type="entry name" value="CRESCERIN-LIKE PROTEIN CHE-12"/>
    <property type="match status" value="1"/>
</dbReference>
<name>A0ABM1RZW4_LIMPO</name>
<evidence type="ECO:0000313" key="1">
    <source>
        <dbReference type="Proteomes" id="UP000694941"/>
    </source>
</evidence>
<gene>
    <name evidence="2" type="primary">LOC111084511</name>
</gene>
<dbReference type="InterPro" id="IPR011989">
    <property type="entry name" value="ARM-like"/>
</dbReference>